<dbReference type="SUPFAM" id="SSF55658">
    <property type="entry name" value="L9 N-domain-like"/>
    <property type="match status" value="1"/>
</dbReference>
<dbReference type="InterPro" id="IPR020069">
    <property type="entry name" value="Ribosomal_bL9_C"/>
</dbReference>
<dbReference type="GO" id="GO:0006412">
    <property type="term" value="P:translation"/>
    <property type="evidence" value="ECO:0007669"/>
    <property type="project" value="UniProtKB-UniRule"/>
</dbReference>
<dbReference type="NCBIfam" id="TIGR00158">
    <property type="entry name" value="L9"/>
    <property type="match status" value="1"/>
</dbReference>
<dbReference type="GO" id="GO:1990904">
    <property type="term" value="C:ribonucleoprotein complex"/>
    <property type="evidence" value="ECO:0007669"/>
    <property type="project" value="UniProtKB-KW"/>
</dbReference>
<dbReference type="InterPro" id="IPR009027">
    <property type="entry name" value="Ribosomal_bL9/RNase_H1_N"/>
</dbReference>
<dbReference type="GO" id="GO:0005840">
    <property type="term" value="C:ribosome"/>
    <property type="evidence" value="ECO:0007669"/>
    <property type="project" value="UniProtKB-KW"/>
</dbReference>
<keyword evidence="11" id="KW-1185">Reference proteome</keyword>
<dbReference type="Proteomes" id="UP000530564">
    <property type="component" value="Unassembled WGS sequence"/>
</dbReference>
<dbReference type="PROSITE" id="PS00651">
    <property type="entry name" value="RIBOSOMAL_L9"/>
    <property type="match status" value="1"/>
</dbReference>
<evidence type="ECO:0000256" key="4">
    <source>
        <dbReference type="ARBA" id="ARBA00022980"/>
    </source>
</evidence>
<dbReference type="Pfam" id="PF01281">
    <property type="entry name" value="Ribosomal_L9_N"/>
    <property type="match status" value="1"/>
</dbReference>
<name>A0A839ZXG2_9CAUL</name>
<dbReference type="InterPro" id="IPR036935">
    <property type="entry name" value="Ribosomal_bL9_N_sf"/>
</dbReference>
<dbReference type="GO" id="GO:0019843">
    <property type="term" value="F:rRNA binding"/>
    <property type="evidence" value="ECO:0007669"/>
    <property type="project" value="UniProtKB-UniRule"/>
</dbReference>
<dbReference type="PANTHER" id="PTHR21368">
    <property type="entry name" value="50S RIBOSOMAL PROTEIN L9"/>
    <property type="match status" value="1"/>
</dbReference>
<dbReference type="GO" id="GO:0003735">
    <property type="term" value="F:structural constituent of ribosome"/>
    <property type="evidence" value="ECO:0007669"/>
    <property type="project" value="InterPro"/>
</dbReference>
<protein>
    <recommendedName>
        <fullName evidence="6 7">Large ribosomal subunit protein bL9</fullName>
    </recommendedName>
</protein>
<keyword evidence="3 7" id="KW-0694">RNA-binding</keyword>
<dbReference type="SUPFAM" id="SSF55653">
    <property type="entry name" value="Ribosomal protein L9 C-domain"/>
    <property type="match status" value="1"/>
</dbReference>
<evidence type="ECO:0000256" key="5">
    <source>
        <dbReference type="ARBA" id="ARBA00023274"/>
    </source>
</evidence>
<feature type="region of interest" description="Disordered" evidence="8">
    <location>
        <begin position="148"/>
        <end position="194"/>
    </location>
</feature>
<dbReference type="EMBL" id="JACIDK010000001">
    <property type="protein sequence ID" value="MBB3889892.1"/>
    <property type="molecule type" value="Genomic_DNA"/>
</dbReference>
<evidence type="ECO:0000256" key="1">
    <source>
        <dbReference type="ARBA" id="ARBA00010605"/>
    </source>
</evidence>
<evidence type="ECO:0000259" key="9">
    <source>
        <dbReference type="PROSITE" id="PS00651"/>
    </source>
</evidence>
<proteinExistence type="inferred from homology"/>
<dbReference type="InterPro" id="IPR000244">
    <property type="entry name" value="Ribosomal_bL9"/>
</dbReference>
<keyword evidence="4 7" id="KW-0689">Ribosomal protein</keyword>
<organism evidence="10 11">
    <name type="scientific">Phenylobacterium haematophilum</name>
    <dbReference type="NCBI Taxonomy" id="98513"/>
    <lineage>
        <taxon>Bacteria</taxon>
        <taxon>Pseudomonadati</taxon>
        <taxon>Pseudomonadota</taxon>
        <taxon>Alphaproteobacteria</taxon>
        <taxon>Caulobacterales</taxon>
        <taxon>Caulobacteraceae</taxon>
        <taxon>Phenylobacterium</taxon>
    </lineage>
</organism>
<keyword evidence="2 7" id="KW-0699">rRNA-binding</keyword>
<accession>A0A839ZXG2</accession>
<evidence type="ECO:0000256" key="3">
    <source>
        <dbReference type="ARBA" id="ARBA00022884"/>
    </source>
</evidence>
<evidence type="ECO:0000256" key="6">
    <source>
        <dbReference type="ARBA" id="ARBA00035292"/>
    </source>
</evidence>
<dbReference type="Gene3D" id="3.10.430.100">
    <property type="entry name" value="Ribosomal protein L9, C-terminal domain"/>
    <property type="match status" value="1"/>
</dbReference>
<dbReference type="Pfam" id="PF03948">
    <property type="entry name" value="Ribosomal_L9_C"/>
    <property type="match status" value="1"/>
</dbReference>
<dbReference type="AlphaFoldDB" id="A0A839ZXG2"/>
<evidence type="ECO:0000256" key="8">
    <source>
        <dbReference type="SAM" id="MobiDB-lite"/>
    </source>
</evidence>
<comment type="function">
    <text evidence="7">Binds to the 23S rRNA.</text>
</comment>
<comment type="similarity">
    <text evidence="1 7">Belongs to the bacterial ribosomal protein bL9 family.</text>
</comment>
<evidence type="ECO:0000256" key="2">
    <source>
        <dbReference type="ARBA" id="ARBA00022730"/>
    </source>
</evidence>
<dbReference type="InterPro" id="IPR020594">
    <property type="entry name" value="Ribosomal_bL9_bac/chp"/>
</dbReference>
<dbReference type="InterPro" id="IPR036791">
    <property type="entry name" value="Ribosomal_bL9_C_sf"/>
</dbReference>
<sequence length="194" mass="20930">MKVVLLERVEGRGGLGDVVTVKDGYARNYLLPRQKALRATAANLKVFEAQRAEIEVRNQKAKDAAGKAGESLDGTSYILIRQAGETGQLYGSVSGRDVADMVNAEGGKIDRSMVVLDKPIKTLGVHPVKVRLHAEVTVSVNINIARSQDEAERQARGENVIASQFEEDRAADEQAAQDMLEGGAGQQDGEYGDH</sequence>
<evidence type="ECO:0000313" key="11">
    <source>
        <dbReference type="Proteomes" id="UP000530564"/>
    </source>
</evidence>
<dbReference type="RefSeq" id="WP_183769813.1">
    <property type="nucleotide sequence ID" value="NZ_JACIDK010000001.1"/>
</dbReference>
<evidence type="ECO:0000256" key="7">
    <source>
        <dbReference type="HAMAP-Rule" id="MF_00503"/>
    </source>
</evidence>
<dbReference type="HAMAP" id="MF_00503">
    <property type="entry name" value="Ribosomal_bL9"/>
    <property type="match status" value="1"/>
</dbReference>
<evidence type="ECO:0000313" key="10">
    <source>
        <dbReference type="EMBL" id="MBB3889892.1"/>
    </source>
</evidence>
<feature type="domain" description="Ribosomal protein L9" evidence="9">
    <location>
        <begin position="13"/>
        <end position="40"/>
    </location>
</feature>
<keyword evidence="5 7" id="KW-0687">Ribonucleoprotein</keyword>
<reference evidence="10 11" key="1">
    <citation type="submission" date="2020-08" db="EMBL/GenBank/DDBJ databases">
        <title>Genomic Encyclopedia of Type Strains, Phase IV (KMG-IV): sequencing the most valuable type-strain genomes for metagenomic binning, comparative biology and taxonomic classification.</title>
        <authorList>
            <person name="Goeker M."/>
        </authorList>
    </citation>
    <scope>NUCLEOTIDE SEQUENCE [LARGE SCALE GENOMIC DNA]</scope>
    <source>
        <strain evidence="10 11">DSM 21793</strain>
    </source>
</reference>
<comment type="caution">
    <text evidence="10">The sequence shown here is derived from an EMBL/GenBank/DDBJ whole genome shotgun (WGS) entry which is preliminary data.</text>
</comment>
<dbReference type="InterPro" id="IPR020070">
    <property type="entry name" value="Ribosomal_bL9_N"/>
</dbReference>
<gene>
    <name evidence="7" type="primary">rplI</name>
    <name evidence="10" type="ORF">GGQ61_000589</name>
</gene>
<dbReference type="Gene3D" id="3.40.5.10">
    <property type="entry name" value="Ribosomal protein L9, N-terminal domain"/>
    <property type="match status" value="1"/>
</dbReference>